<evidence type="ECO:0000313" key="1">
    <source>
        <dbReference type="EMBL" id="KAH7847563.1"/>
    </source>
</evidence>
<evidence type="ECO:0000313" key="2">
    <source>
        <dbReference type="Proteomes" id="UP000828048"/>
    </source>
</evidence>
<organism evidence="1 2">
    <name type="scientific">Vaccinium darrowii</name>
    <dbReference type="NCBI Taxonomy" id="229202"/>
    <lineage>
        <taxon>Eukaryota</taxon>
        <taxon>Viridiplantae</taxon>
        <taxon>Streptophyta</taxon>
        <taxon>Embryophyta</taxon>
        <taxon>Tracheophyta</taxon>
        <taxon>Spermatophyta</taxon>
        <taxon>Magnoliopsida</taxon>
        <taxon>eudicotyledons</taxon>
        <taxon>Gunneridae</taxon>
        <taxon>Pentapetalae</taxon>
        <taxon>asterids</taxon>
        <taxon>Ericales</taxon>
        <taxon>Ericaceae</taxon>
        <taxon>Vaccinioideae</taxon>
        <taxon>Vaccinieae</taxon>
        <taxon>Vaccinium</taxon>
    </lineage>
</organism>
<dbReference type="EMBL" id="CM037155">
    <property type="protein sequence ID" value="KAH7847563.1"/>
    <property type="molecule type" value="Genomic_DNA"/>
</dbReference>
<gene>
    <name evidence="1" type="ORF">Vadar_027615</name>
</gene>
<dbReference type="Proteomes" id="UP000828048">
    <property type="component" value="Chromosome 5"/>
</dbReference>
<comment type="caution">
    <text evidence="1">The sequence shown here is derived from an EMBL/GenBank/DDBJ whole genome shotgun (WGS) entry which is preliminary data.</text>
</comment>
<accession>A0ACB7Y2X7</accession>
<protein>
    <submittedName>
        <fullName evidence="1">Uncharacterized protein</fullName>
    </submittedName>
</protein>
<keyword evidence="2" id="KW-1185">Reference proteome</keyword>
<proteinExistence type="predicted"/>
<reference evidence="1 2" key="1">
    <citation type="journal article" date="2021" name="Hortic Res">
        <title>High-quality reference genome and annotation aids understanding of berry development for evergreen blueberry (Vaccinium darrowii).</title>
        <authorList>
            <person name="Yu J."/>
            <person name="Hulse-Kemp A.M."/>
            <person name="Babiker E."/>
            <person name="Staton M."/>
        </authorList>
    </citation>
    <scope>NUCLEOTIDE SEQUENCE [LARGE SCALE GENOMIC DNA]</scope>
    <source>
        <strain evidence="2">cv. NJ 8807/NJ 8810</strain>
        <tissue evidence="1">Young leaf</tissue>
    </source>
</reference>
<sequence length="420" mass="49077">MALETGYFSPDIDVSRLVINPKIEEKFKDLENIKFFRIHSTNEWKDEELLCKKKLWLPKLEDLESDGARDAYIRSAIECLCKKVSWSSVGALITLAWNLVSPDNPKRDVFTRNDTNVKEVDKSLSTLREGVFTVVENAPAYKLPYSYEKKRQAVAYVAGSALRLITKPPENYMKAFDHISRSYRNFYREEFPIEMTLDAACVRGTHDLLQQEILKNSIIPFLFHFDELEGNDKRMCKMLYEQHLSYAGIHAYPLFITAAETLELDADVLMALLNHRTTSDGLEVIQHILDHYECPYEKHGSNAKRQENHLHRTWKYARLFDERVFAELQTKNSAFLVTVLAYLNRILGTSGAENVLRIKQIEHIVQNDRWGSRYEAIAKRIFNWVAMRKETPECRTDEWKSIEIDVENYVKKRRENRAPN</sequence>
<name>A0ACB7Y2X7_9ERIC</name>